<evidence type="ECO:0000259" key="14">
    <source>
        <dbReference type="PROSITE" id="PS50089"/>
    </source>
</evidence>
<evidence type="ECO:0000256" key="6">
    <source>
        <dbReference type="ARBA" id="ARBA00012251"/>
    </source>
</evidence>
<dbReference type="GO" id="GO:0008270">
    <property type="term" value="F:zinc ion binding"/>
    <property type="evidence" value="ECO:0007669"/>
    <property type="project" value="UniProtKB-KW"/>
</dbReference>
<keyword evidence="8" id="KW-0479">Metal-binding</keyword>
<evidence type="ECO:0000256" key="10">
    <source>
        <dbReference type="ARBA" id="ARBA00022771"/>
    </source>
</evidence>
<dbReference type="Gramene" id="KGN52695">
    <property type="protein sequence ID" value="KGN52695"/>
    <property type="gene ID" value="Csa_5G650600"/>
</dbReference>
<dbReference type="EC" id="2.3.2.31" evidence="6"/>
<reference evidence="16 17" key="4">
    <citation type="journal article" date="2011" name="BMC Genomics">
        <title>RNA-Seq improves annotation of protein-coding genes in the cucumber genome.</title>
        <authorList>
            <person name="Li Z."/>
            <person name="Zhang Z."/>
            <person name="Yan P."/>
            <person name="Huang S."/>
            <person name="Fei Z."/>
            <person name="Lin K."/>
        </authorList>
    </citation>
    <scope>NUCLEOTIDE SEQUENCE [LARGE SCALE GENOMIC DNA]</scope>
    <source>
        <strain evidence="17">cv. 9930</strain>
    </source>
</reference>
<dbReference type="eggNOG" id="KOG1812">
    <property type="taxonomic scope" value="Eukaryota"/>
</dbReference>
<dbReference type="GO" id="GO:0031624">
    <property type="term" value="F:ubiquitin conjugating enzyme binding"/>
    <property type="evidence" value="ECO:0000318"/>
    <property type="project" value="GO_Central"/>
</dbReference>
<dbReference type="GO" id="GO:0006511">
    <property type="term" value="P:ubiquitin-dependent protein catabolic process"/>
    <property type="evidence" value="ECO:0000318"/>
    <property type="project" value="GO_Central"/>
</dbReference>
<keyword evidence="7" id="KW-0808">Transferase</keyword>
<dbReference type="Gene3D" id="3.30.40.10">
    <property type="entry name" value="Zinc/RING finger domain, C3HC4 (zinc finger)"/>
    <property type="match status" value="1"/>
</dbReference>
<dbReference type="InterPro" id="IPR002867">
    <property type="entry name" value="IBR_dom"/>
</dbReference>
<dbReference type="PROSITE" id="PS51873">
    <property type="entry name" value="TRIAD"/>
    <property type="match status" value="1"/>
</dbReference>
<keyword evidence="17" id="KW-1185">Reference proteome</keyword>
<keyword evidence="12" id="KW-0862">Zinc</keyword>
<dbReference type="KEGG" id="csv:101209933"/>
<dbReference type="CDD" id="cd22584">
    <property type="entry name" value="Rcat_RBR_unk"/>
    <property type="match status" value="1"/>
</dbReference>
<evidence type="ECO:0000313" key="17">
    <source>
        <dbReference type="Proteomes" id="UP000029981"/>
    </source>
</evidence>
<dbReference type="STRING" id="3659.A0A0A0KSV5"/>
<dbReference type="Pfam" id="PF01485">
    <property type="entry name" value="IBR"/>
    <property type="match status" value="2"/>
</dbReference>
<dbReference type="OMA" id="IMCPREN"/>
<sequence>MADDDKTTTNCNICTDDKALVNMFTNHECSHSFCKDCISNHIAAKLEDNIANVKCPQPGCEAVLHPDVCHSFVPKNVLDRWGYVLCEAFILGNHRLIYCPFMDCSVALIDDGDEATKEAECPGCNRMFCAKCNVVWHGGVECEEFQKLCLEEKERDDHLLAIKLAEQENWKRCPHCRTYVEMIEGCPYIICRCRTKFCYSCGAKWGGSHACPESAEARKYHK</sequence>
<evidence type="ECO:0000256" key="7">
    <source>
        <dbReference type="ARBA" id="ARBA00022679"/>
    </source>
</evidence>
<name>A0A0A0KSV5_CUCSA</name>
<dbReference type="SMART" id="SM00647">
    <property type="entry name" value="IBR"/>
    <property type="match status" value="2"/>
</dbReference>
<dbReference type="EMBL" id="CM002926">
    <property type="protein sequence ID" value="KGN52695.1"/>
    <property type="molecule type" value="Genomic_DNA"/>
</dbReference>
<evidence type="ECO:0000313" key="16">
    <source>
        <dbReference type="EMBL" id="KGN52695.1"/>
    </source>
</evidence>
<dbReference type="InterPro" id="IPR013083">
    <property type="entry name" value="Znf_RING/FYVE/PHD"/>
</dbReference>
<evidence type="ECO:0000256" key="9">
    <source>
        <dbReference type="ARBA" id="ARBA00022737"/>
    </source>
</evidence>
<keyword evidence="9" id="KW-0677">Repeat</keyword>
<dbReference type="AlphaFoldDB" id="A0A0A0KSV5"/>
<comment type="function">
    <text evidence="3">Might act as an E3 ubiquitin-protein ligase, or as part of E3 complex, which accepts ubiquitin from specific E2 ubiquitin-conjugating enzymes and then transfers it to substrates.</text>
</comment>
<evidence type="ECO:0000256" key="3">
    <source>
        <dbReference type="ARBA" id="ARBA00003976"/>
    </source>
</evidence>
<dbReference type="GO" id="GO:0061630">
    <property type="term" value="F:ubiquitin protein ligase activity"/>
    <property type="evidence" value="ECO:0000318"/>
    <property type="project" value="GO_Central"/>
</dbReference>
<dbReference type="Gene3D" id="1.20.120.1750">
    <property type="match status" value="1"/>
</dbReference>
<dbReference type="Pfam" id="PF00097">
    <property type="entry name" value="zf-C3HC4"/>
    <property type="match status" value="1"/>
</dbReference>
<reference evidence="16 17" key="2">
    <citation type="journal article" date="2009" name="PLoS ONE">
        <title>An integrated genetic and cytogenetic map of the cucumber genome.</title>
        <authorList>
            <person name="Ren Y."/>
            <person name="Zhang Z."/>
            <person name="Liu J."/>
            <person name="Staub J.E."/>
            <person name="Han Y."/>
            <person name="Cheng Z."/>
            <person name="Li X."/>
            <person name="Lu J."/>
            <person name="Miao H."/>
            <person name="Kang H."/>
            <person name="Xie B."/>
            <person name="Gu X."/>
            <person name="Wang X."/>
            <person name="Du Y."/>
            <person name="Jin W."/>
            <person name="Huang S."/>
        </authorList>
    </citation>
    <scope>NUCLEOTIDE SEQUENCE [LARGE SCALE GENOMIC DNA]</scope>
    <source>
        <strain evidence="17">cv. 9930</strain>
    </source>
</reference>
<comment type="pathway">
    <text evidence="4">Protein modification; protein ubiquitination.</text>
</comment>
<feature type="domain" description="RING-type" evidence="14">
    <location>
        <begin position="11"/>
        <end position="56"/>
    </location>
</feature>
<keyword evidence="10 13" id="KW-0863">Zinc-finger</keyword>
<dbReference type="InterPro" id="IPR031127">
    <property type="entry name" value="E3_UB_ligase_RBR"/>
</dbReference>
<evidence type="ECO:0000256" key="8">
    <source>
        <dbReference type="ARBA" id="ARBA00022723"/>
    </source>
</evidence>
<dbReference type="PROSITE" id="PS50089">
    <property type="entry name" value="ZF_RING_2"/>
    <property type="match status" value="1"/>
</dbReference>
<evidence type="ECO:0000256" key="2">
    <source>
        <dbReference type="ARBA" id="ARBA00001947"/>
    </source>
</evidence>
<proteinExistence type="inferred from homology"/>
<dbReference type="InterPro" id="IPR018957">
    <property type="entry name" value="Znf_C3HC4_RING-type"/>
</dbReference>
<dbReference type="Gene3D" id="2.20.25.20">
    <property type="match status" value="1"/>
</dbReference>
<comment type="catalytic activity">
    <reaction evidence="1">
        <text>[E2 ubiquitin-conjugating enzyme]-S-ubiquitinyl-L-cysteine + [acceptor protein]-L-lysine = [E2 ubiquitin-conjugating enzyme]-L-cysteine + [acceptor protein]-N(6)-ubiquitinyl-L-lysine.</text>
        <dbReference type="EC" id="2.3.2.31"/>
    </reaction>
</comment>
<evidence type="ECO:0000256" key="1">
    <source>
        <dbReference type="ARBA" id="ARBA00001798"/>
    </source>
</evidence>
<evidence type="ECO:0000256" key="5">
    <source>
        <dbReference type="ARBA" id="ARBA00005884"/>
    </source>
</evidence>
<dbReference type="InterPro" id="IPR001841">
    <property type="entry name" value="Znf_RING"/>
</dbReference>
<dbReference type="GO" id="GO:0000151">
    <property type="term" value="C:ubiquitin ligase complex"/>
    <property type="evidence" value="ECO:0000318"/>
    <property type="project" value="GO_Central"/>
</dbReference>
<accession>A0A0A0KSV5</accession>
<evidence type="ECO:0000256" key="11">
    <source>
        <dbReference type="ARBA" id="ARBA00022786"/>
    </source>
</evidence>
<comment type="similarity">
    <text evidence="5">Belongs to the RBR family. Ariadne subfamily.</text>
</comment>
<evidence type="ECO:0000256" key="4">
    <source>
        <dbReference type="ARBA" id="ARBA00004906"/>
    </source>
</evidence>
<keyword evidence="11" id="KW-0833">Ubl conjugation pathway</keyword>
<dbReference type="Proteomes" id="UP000029981">
    <property type="component" value="Chromosome 5"/>
</dbReference>
<dbReference type="OrthoDB" id="10009520at2759"/>
<dbReference type="PANTHER" id="PTHR11685">
    <property type="entry name" value="RBR FAMILY RING FINGER AND IBR DOMAIN-CONTAINING"/>
    <property type="match status" value="1"/>
</dbReference>
<dbReference type="GO" id="GO:0005737">
    <property type="term" value="C:cytoplasm"/>
    <property type="evidence" value="ECO:0000318"/>
    <property type="project" value="GO_Central"/>
</dbReference>
<evidence type="ECO:0000259" key="15">
    <source>
        <dbReference type="PROSITE" id="PS51873"/>
    </source>
</evidence>
<feature type="domain" description="RING-type" evidence="15">
    <location>
        <begin position="7"/>
        <end position="222"/>
    </location>
</feature>
<comment type="cofactor">
    <cofactor evidence="2">
        <name>Zn(2+)</name>
        <dbReference type="ChEBI" id="CHEBI:29105"/>
    </cofactor>
</comment>
<dbReference type="GO" id="GO:0016567">
    <property type="term" value="P:protein ubiquitination"/>
    <property type="evidence" value="ECO:0007669"/>
    <property type="project" value="UniProtKB-UniPathway"/>
</dbReference>
<gene>
    <name evidence="16" type="ORF">Csa_5G650600</name>
</gene>
<reference evidence="16 17" key="1">
    <citation type="journal article" date="2009" name="Nat. Genet.">
        <title>The genome of the cucumber, Cucumis sativus L.</title>
        <authorList>
            <person name="Huang S."/>
            <person name="Li R."/>
            <person name="Zhang Z."/>
            <person name="Li L."/>
            <person name="Gu X."/>
            <person name="Fan W."/>
            <person name="Lucas W.J."/>
            <person name="Wang X."/>
            <person name="Xie B."/>
            <person name="Ni P."/>
            <person name="Ren Y."/>
            <person name="Zhu H."/>
            <person name="Li J."/>
            <person name="Lin K."/>
            <person name="Jin W."/>
            <person name="Fei Z."/>
            <person name="Li G."/>
            <person name="Staub J."/>
            <person name="Kilian A."/>
            <person name="van der Vossen E.A."/>
            <person name="Wu Y."/>
            <person name="Guo J."/>
            <person name="He J."/>
            <person name="Jia Z."/>
            <person name="Ren Y."/>
            <person name="Tian G."/>
            <person name="Lu Y."/>
            <person name="Ruan J."/>
            <person name="Qian W."/>
            <person name="Wang M."/>
            <person name="Huang Q."/>
            <person name="Li B."/>
            <person name="Xuan Z."/>
            <person name="Cao J."/>
            <person name="Asan"/>
            <person name="Wu Z."/>
            <person name="Zhang J."/>
            <person name="Cai Q."/>
            <person name="Bai Y."/>
            <person name="Zhao B."/>
            <person name="Han Y."/>
            <person name="Li Y."/>
            <person name="Li X."/>
            <person name="Wang S."/>
            <person name="Shi Q."/>
            <person name="Liu S."/>
            <person name="Cho W.K."/>
            <person name="Kim J.Y."/>
            <person name="Xu Y."/>
            <person name="Heller-Uszynska K."/>
            <person name="Miao H."/>
            <person name="Cheng Z."/>
            <person name="Zhang S."/>
            <person name="Wu J."/>
            <person name="Yang Y."/>
            <person name="Kang H."/>
            <person name="Li M."/>
            <person name="Liang H."/>
            <person name="Ren X."/>
            <person name="Shi Z."/>
            <person name="Wen M."/>
            <person name="Jian M."/>
            <person name="Yang H."/>
            <person name="Zhang G."/>
            <person name="Yang Z."/>
            <person name="Chen R."/>
            <person name="Liu S."/>
            <person name="Li J."/>
            <person name="Ma L."/>
            <person name="Liu H."/>
            <person name="Zhou Y."/>
            <person name="Zhao J."/>
            <person name="Fang X."/>
            <person name="Li G."/>
            <person name="Fang L."/>
            <person name="Li Y."/>
            <person name="Liu D."/>
            <person name="Zheng H."/>
            <person name="Zhang Y."/>
            <person name="Qin N."/>
            <person name="Li Z."/>
            <person name="Yang G."/>
            <person name="Yang S."/>
            <person name="Bolund L."/>
            <person name="Kristiansen K."/>
            <person name="Zheng H."/>
            <person name="Li S."/>
            <person name="Zhang X."/>
            <person name="Yang H."/>
            <person name="Wang J."/>
            <person name="Sun R."/>
            <person name="Zhang B."/>
            <person name="Jiang S."/>
            <person name="Wang J."/>
            <person name="Du Y."/>
            <person name="Li S."/>
        </authorList>
    </citation>
    <scope>NUCLEOTIDE SEQUENCE [LARGE SCALE GENOMIC DNA]</scope>
    <source>
        <strain evidence="17">cv. 9930</strain>
    </source>
</reference>
<dbReference type="InterPro" id="IPR017907">
    <property type="entry name" value="Znf_RING_CS"/>
</dbReference>
<evidence type="ECO:0000256" key="12">
    <source>
        <dbReference type="ARBA" id="ARBA00022833"/>
    </source>
</evidence>
<dbReference type="InterPro" id="IPR044066">
    <property type="entry name" value="TRIAD_supradom"/>
</dbReference>
<evidence type="ECO:0000256" key="13">
    <source>
        <dbReference type="PROSITE-ProRule" id="PRU00175"/>
    </source>
</evidence>
<organism evidence="16 17">
    <name type="scientific">Cucumis sativus</name>
    <name type="common">Cucumber</name>
    <dbReference type="NCBI Taxonomy" id="3659"/>
    <lineage>
        <taxon>Eukaryota</taxon>
        <taxon>Viridiplantae</taxon>
        <taxon>Streptophyta</taxon>
        <taxon>Embryophyta</taxon>
        <taxon>Tracheophyta</taxon>
        <taxon>Spermatophyta</taxon>
        <taxon>Magnoliopsida</taxon>
        <taxon>eudicotyledons</taxon>
        <taxon>Gunneridae</taxon>
        <taxon>Pentapetalae</taxon>
        <taxon>rosids</taxon>
        <taxon>fabids</taxon>
        <taxon>Cucurbitales</taxon>
        <taxon>Cucurbitaceae</taxon>
        <taxon>Benincaseae</taxon>
        <taxon>Cucumis</taxon>
    </lineage>
</organism>
<dbReference type="UniPathway" id="UPA00143"/>
<dbReference type="FunFam" id="3.30.40.10:FF:000230">
    <property type="entry name" value="RBR-type E3 ubiquitin transferase"/>
    <property type="match status" value="1"/>
</dbReference>
<dbReference type="PROSITE" id="PS00518">
    <property type="entry name" value="ZF_RING_1"/>
    <property type="match status" value="1"/>
</dbReference>
<reference evidence="16 17" key="3">
    <citation type="journal article" date="2010" name="BMC Genomics">
        <title>Transcriptome sequencing and comparative analysis of cucumber flowers with different sex types.</title>
        <authorList>
            <person name="Guo S."/>
            <person name="Zheng Y."/>
            <person name="Joung J.G."/>
            <person name="Liu S."/>
            <person name="Zhang Z."/>
            <person name="Crasta O.R."/>
            <person name="Sobral B.W."/>
            <person name="Xu Y."/>
            <person name="Huang S."/>
            <person name="Fei Z."/>
        </authorList>
    </citation>
    <scope>NUCLEOTIDE SEQUENCE [LARGE SCALE GENOMIC DNA]</scope>
    <source>
        <strain evidence="17">cv. 9930</strain>
    </source>
</reference>
<dbReference type="SUPFAM" id="SSF57850">
    <property type="entry name" value="RING/U-box"/>
    <property type="match status" value="3"/>
</dbReference>
<protein>
    <recommendedName>
        <fullName evidence="6">RBR-type E3 ubiquitin transferase</fullName>
        <ecNumber evidence="6">2.3.2.31</ecNumber>
    </recommendedName>
</protein>